<feature type="domain" description="Major facilitator superfamily (MFS) profile" evidence="6">
    <location>
        <begin position="12"/>
        <end position="388"/>
    </location>
</feature>
<evidence type="ECO:0000259" key="6">
    <source>
        <dbReference type="PROSITE" id="PS50850"/>
    </source>
</evidence>
<dbReference type="Proteomes" id="UP001172082">
    <property type="component" value="Unassembled WGS sequence"/>
</dbReference>
<reference evidence="7" key="1">
    <citation type="submission" date="2023-06" db="EMBL/GenBank/DDBJ databases">
        <title>Genomic of Parafulvivirga corallium.</title>
        <authorList>
            <person name="Wang G."/>
        </authorList>
    </citation>
    <scope>NUCLEOTIDE SEQUENCE</scope>
    <source>
        <strain evidence="7">BMA10</strain>
    </source>
</reference>
<proteinExistence type="predicted"/>
<dbReference type="Pfam" id="PF07690">
    <property type="entry name" value="MFS_1"/>
    <property type="match status" value="1"/>
</dbReference>
<dbReference type="PANTHER" id="PTHR23531">
    <property type="entry name" value="QUINOLENE RESISTANCE PROTEIN NORA"/>
    <property type="match status" value="1"/>
</dbReference>
<feature type="transmembrane region" description="Helical" evidence="5">
    <location>
        <begin position="298"/>
        <end position="321"/>
    </location>
</feature>
<keyword evidence="4 5" id="KW-0472">Membrane</keyword>
<evidence type="ECO:0000256" key="2">
    <source>
        <dbReference type="ARBA" id="ARBA00022692"/>
    </source>
</evidence>
<keyword evidence="2 5" id="KW-0812">Transmembrane</keyword>
<dbReference type="EMBL" id="JAUJEA010000002">
    <property type="protein sequence ID" value="MDN5201446.1"/>
    <property type="molecule type" value="Genomic_DNA"/>
</dbReference>
<protein>
    <submittedName>
        <fullName evidence="7">MFS transporter</fullName>
    </submittedName>
</protein>
<feature type="transmembrane region" description="Helical" evidence="5">
    <location>
        <begin position="245"/>
        <end position="262"/>
    </location>
</feature>
<dbReference type="InterPro" id="IPR005828">
    <property type="entry name" value="MFS_sugar_transport-like"/>
</dbReference>
<feature type="transmembrane region" description="Helical" evidence="5">
    <location>
        <begin position="274"/>
        <end position="292"/>
    </location>
</feature>
<dbReference type="InterPro" id="IPR036259">
    <property type="entry name" value="MFS_trans_sf"/>
</dbReference>
<dbReference type="PANTHER" id="PTHR23531:SF1">
    <property type="entry name" value="QUINOLENE RESISTANCE PROTEIN NORA"/>
    <property type="match status" value="1"/>
</dbReference>
<evidence type="ECO:0000313" key="7">
    <source>
        <dbReference type="EMBL" id="MDN5201446.1"/>
    </source>
</evidence>
<evidence type="ECO:0000256" key="3">
    <source>
        <dbReference type="ARBA" id="ARBA00022989"/>
    </source>
</evidence>
<evidence type="ECO:0000313" key="8">
    <source>
        <dbReference type="Proteomes" id="UP001172082"/>
    </source>
</evidence>
<dbReference type="Pfam" id="PF00083">
    <property type="entry name" value="Sugar_tr"/>
    <property type="match status" value="1"/>
</dbReference>
<sequence>MQQKGQKVYTTQFWLLCASSTLFFASFNMIIPELPDYLTRLGGEDYKGLFISLFTLTAGLSRPFSGKLADKVGRIPVMIIGSVVCVICGLLYPVLSTVLGFLLLRFFHGFSTGFKPTGTTSYVADIVPTHRRGEAMGVIAFCGTFGMALGPAIGSEIAAQFSTIVMFYCSSVLALFSVLVLIGMKETLQNRHQPSLSLLKISKDDVYEPRVLAPAIVMMFAVFSFGMILTIIPDFSVHLGIKNKGLFYTYFTVASLLIRFLAGKASDRFGREVVLKISSFTMVIAMTFLGLVDSYAGFIIGAVLFGIATGMNSPIIFAWTIDLSHEKHRGRAMATVYIALEIGIGCGAFFSALILNNDPSRFTITFWTGALMSLIAFSYLVYHTRSKRHLINS</sequence>
<evidence type="ECO:0000256" key="4">
    <source>
        <dbReference type="ARBA" id="ARBA00023136"/>
    </source>
</evidence>
<evidence type="ECO:0000256" key="1">
    <source>
        <dbReference type="ARBA" id="ARBA00004370"/>
    </source>
</evidence>
<evidence type="ECO:0000256" key="5">
    <source>
        <dbReference type="SAM" id="Phobius"/>
    </source>
</evidence>
<feature type="transmembrane region" description="Helical" evidence="5">
    <location>
        <begin position="12"/>
        <end position="31"/>
    </location>
</feature>
<name>A0ABT8KL50_9BACT</name>
<dbReference type="CDD" id="cd17489">
    <property type="entry name" value="MFS_YfcJ_like"/>
    <property type="match status" value="1"/>
</dbReference>
<feature type="transmembrane region" description="Helical" evidence="5">
    <location>
        <begin position="157"/>
        <end position="182"/>
    </location>
</feature>
<comment type="caution">
    <text evidence="7">The sequence shown here is derived from an EMBL/GenBank/DDBJ whole genome shotgun (WGS) entry which is preliminary data.</text>
</comment>
<dbReference type="PROSITE" id="PS50850">
    <property type="entry name" value="MFS"/>
    <property type="match status" value="1"/>
</dbReference>
<organism evidence="7 8">
    <name type="scientific">Splendidivirga corallicola</name>
    <dbReference type="NCBI Taxonomy" id="3051826"/>
    <lineage>
        <taxon>Bacteria</taxon>
        <taxon>Pseudomonadati</taxon>
        <taxon>Bacteroidota</taxon>
        <taxon>Cytophagia</taxon>
        <taxon>Cytophagales</taxon>
        <taxon>Splendidivirgaceae</taxon>
        <taxon>Splendidivirga</taxon>
    </lineage>
</organism>
<feature type="transmembrane region" description="Helical" evidence="5">
    <location>
        <begin position="333"/>
        <end position="355"/>
    </location>
</feature>
<dbReference type="Gene3D" id="1.20.1250.20">
    <property type="entry name" value="MFS general substrate transporter like domains"/>
    <property type="match status" value="2"/>
</dbReference>
<accession>A0ABT8KL50</accession>
<keyword evidence="8" id="KW-1185">Reference proteome</keyword>
<dbReference type="SUPFAM" id="SSF103473">
    <property type="entry name" value="MFS general substrate transporter"/>
    <property type="match status" value="1"/>
</dbReference>
<dbReference type="InterPro" id="IPR011701">
    <property type="entry name" value="MFS"/>
</dbReference>
<dbReference type="RefSeq" id="WP_346751466.1">
    <property type="nucleotide sequence ID" value="NZ_JAUJEA010000002.1"/>
</dbReference>
<feature type="transmembrane region" description="Helical" evidence="5">
    <location>
        <begin position="211"/>
        <end position="233"/>
    </location>
</feature>
<comment type="subcellular location">
    <subcellularLocation>
        <location evidence="1">Membrane</location>
    </subcellularLocation>
</comment>
<keyword evidence="3 5" id="KW-1133">Transmembrane helix</keyword>
<dbReference type="InterPro" id="IPR052714">
    <property type="entry name" value="MFS_Exporter"/>
</dbReference>
<feature type="transmembrane region" description="Helical" evidence="5">
    <location>
        <begin position="77"/>
        <end position="104"/>
    </location>
</feature>
<feature type="transmembrane region" description="Helical" evidence="5">
    <location>
        <begin position="361"/>
        <end position="382"/>
    </location>
</feature>
<gene>
    <name evidence="7" type="ORF">QQ008_08740</name>
</gene>
<dbReference type="InterPro" id="IPR020846">
    <property type="entry name" value="MFS_dom"/>
</dbReference>